<dbReference type="Proteomes" id="UP000285301">
    <property type="component" value="Unassembled WGS sequence"/>
</dbReference>
<protein>
    <submittedName>
        <fullName evidence="3">Amino acid ABC transporter-like protein</fullName>
    </submittedName>
</protein>
<dbReference type="InterPro" id="IPR001638">
    <property type="entry name" value="Solute-binding_3/MltF_N"/>
</dbReference>
<dbReference type="OrthoDB" id="6688064at2759"/>
<dbReference type="EMBL" id="NCKU01001052">
    <property type="protein sequence ID" value="RWS13243.1"/>
    <property type="molecule type" value="Genomic_DNA"/>
</dbReference>
<evidence type="ECO:0000259" key="2">
    <source>
        <dbReference type="SMART" id="SM00062"/>
    </source>
</evidence>
<dbReference type="AlphaFoldDB" id="A0A3S3SAD9"/>
<name>A0A3S3SAD9_9ACAR</name>
<evidence type="ECO:0000313" key="6">
    <source>
        <dbReference type="Proteomes" id="UP000285301"/>
    </source>
</evidence>
<dbReference type="Gene3D" id="3.40.190.10">
    <property type="entry name" value="Periplasmic binding protein-like II"/>
    <property type="match status" value="2"/>
</dbReference>
<dbReference type="SMART" id="SM00062">
    <property type="entry name" value="PBPb"/>
    <property type="match status" value="1"/>
</dbReference>
<evidence type="ECO:0000313" key="5">
    <source>
        <dbReference type="EMBL" id="RWS13243.1"/>
    </source>
</evidence>
<dbReference type="STRING" id="1965070.A0A3S3SAD9"/>
<dbReference type="EMBL" id="NCKU01001227">
    <property type="protein sequence ID" value="RWS12691.1"/>
    <property type="molecule type" value="Genomic_DNA"/>
</dbReference>
<reference evidence="3 6" key="1">
    <citation type="journal article" date="2018" name="Gigascience">
        <title>Genomes of trombidid mites reveal novel predicted allergens and laterally-transferred genes associated with secondary metabolism.</title>
        <authorList>
            <person name="Dong X."/>
            <person name="Chaisiri K."/>
            <person name="Xia D."/>
            <person name="Armstrong S.D."/>
            <person name="Fang Y."/>
            <person name="Donnelly M.J."/>
            <person name="Kadowaki T."/>
            <person name="McGarry J.W."/>
            <person name="Darby A.C."/>
            <person name="Makepeace B.L."/>
        </authorList>
    </citation>
    <scope>NUCLEOTIDE SEQUENCE [LARGE SCALE GENOMIC DNA]</scope>
    <source>
        <strain evidence="3">UoL-WK</strain>
    </source>
</reference>
<evidence type="ECO:0000256" key="1">
    <source>
        <dbReference type="ARBA" id="ARBA00022729"/>
    </source>
</evidence>
<accession>A0A3S3SAD9</accession>
<dbReference type="Pfam" id="PF00497">
    <property type="entry name" value="SBP_bac_3"/>
    <property type="match status" value="1"/>
</dbReference>
<evidence type="ECO:0000313" key="3">
    <source>
        <dbReference type="EMBL" id="RWS12686.1"/>
    </source>
</evidence>
<dbReference type="EMBL" id="NCKU01001228">
    <property type="protein sequence ID" value="RWS12686.1"/>
    <property type="molecule type" value="Genomic_DNA"/>
</dbReference>
<keyword evidence="1" id="KW-0732">Signal</keyword>
<dbReference type="SUPFAM" id="SSF53850">
    <property type="entry name" value="Periplasmic binding protein-like II"/>
    <property type="match status" value="1"/>
</dbReference>
<sequence length="221" mass="25671">MTGDYAPYSYLTPTNEIIGADVKMAEDLAAYLGVDLVIIRTEWRKLSRDLLARKFDIAMGGISITPYRERIGLFTEKLIEDGKRPIVRCEDRYKYTTIESINKPEVRVIVNPGGTNNEFTQENFCNASVRVFPDNRLIFREIAEKRADVMVTDGVEVELQARQNEELCAAQVKQPFNCFIKAYWMRKDEEWRDIVNDWLKIAKVYVWPSALNTSLSFNYLY</sequence>
<reference evidence="3" key="2">
    <citation type="submission" date="2018-11" db="EMBL/GenBank/DDBJ databases">
        <title>Trombidioid mite genomics.</title>
        <authorList>
            <person name="Dong X."/>
        </authorList>
    </citation>
    <scope>NUCLEOTIDE SEQUENCE</scope>
    <source>
        <strain evidence="3">UoL-WK</strain>
    </source>
</reference>
<feature type="domain" description="Solute-binding protein family 3/N-terminal" evidence="2">
    <location>
        <begin position="1"/>
        <end position="208"/>
    </location>
</feature>
<evidence type="ECO:0000313" key="4">
    <source>
        <dbReference type="EMBL" id="RWS12691.1"/>
    </source>
</evidence>
<proteinExistence type="predicted"/>
<organism evidence="3 6">
    <name type="scientific">Dinothrombium tinctorium</name>
    <dbReference type="NCBI Taxonomy" id="1965070"/>
    <lineage>
        <taxon>Eukaryota</taxon>
        <taxon>Metazoa</taxon>
        <taxon>Ecdysozoa</taxon>
        <taxon>Arthropoda</taxon>
        <taxon>Chelicerata</taxon>
        <taxon>Arachnida</taxon>
        <taxon>Acari</taxon>
        <taxon>Acariformes</taxon>
        <taxon>Trombidiformes</taxon>
        <taxon>Prostigmata</taxon>
        <taxon>Anystina</taxon>
        <taxon>Parasitengona</taxon>
        <taxon>Trombidioidea</taxon>
        <taxon>Trombidiidae</taxon>
        <taxon>Dinothrombium</taxon>
    </lineage>
</organism>
<dbReference type="PANTHER" id="PTHR35936">
    <property type="entry name" value="MEMBRANE-BOUND LYTIC MUREIN TRANSGLYCOSYLASE F"/>
    <property type="match status" value="1"/>
</dbReference>
<dbReference type="PANTHER" id="PTHR35936:SF19">
    <property type="entry name" value="AMINO-ACID-BINDING PROTEIN YXEM-RELATED"/>
    <property type="match status" value="1"/>
</dbReference>
<gene>
    <name evidence="5" type="ORF">B4U79_17375</name>
    <name evidence="4" type="ORF">B4U79_17427</name>
    <name evidence="3" type="ORF">B4U79_17429</name>
</gene>
<keyword evidence="6" id="KW-1185">Reference proteome</keyword>
<comment type="caution">
    <text evidence="3">The sequence shown here is derived from an EMBL/GenBank/DDBJ whole genome shotgun (WGS) entry which is preliminary data.</text>
</comment>